<evidence type="ECO:0000313" key="4">
    <source>
        <dbReference type="Proteomes" id="UP000196138"/>
    </source>
</evidence>
<evidence type="ECO:0000256" key="1">
    <source>
        <dbReference type="SAM" id="Phobius"/>
    </source>
</evidence>
<dbReference type="CDD" id="cd04486">
    <property type="entry name" value="YhcR_OBF_like"/>
    <property type="match status" value="1"/>
</dbReference>
<dbReference type="InterPro" id="IPR053784">
    <property type="entry name" value="Choice_anch_U_dom"/>
</dbReference>
<dbReference type="CDD" id="cd10283">
    <property type="entry name" value="MnuA_DNase1-like"/>
    <property type="match status" value="1"/>
</dbReference>
<dbReference type="Pfam" id="PF03372">
    <property type="entry name" value="Exo_endo_phos"/>
    <property type="match status" value="1"/>
</dbReference>
<sequence>MTVCVSALRAPGDLSRPRGALPAVRGGLSAVAAALLLWGPAVQAATTLAAGDVALVSFNATPSDDFAFVVLRDLKAGTVIHFSDNGWTAGATFRPNEGYVDWTATVAVSAGQVVRISQADTSPTASTGTAVKRSSFNLANDDSLLAYQGADASPSFVYGVQNQASWNADATSSTTSSLPADLITGQTAVAAKPGGSSMAYTGPTTGSPAALRAAIATASNWAANASPPTAFTLGEGGGGTTPDPELAITPISRIQGRCDACSMAGQTVRIEGVVTAVLPGLKGFFVQTEDGQTDGDDATSEGLFVYAGTLPAGLAVGQLVRAQGAISEYRNLTEMTLNAAEFEIDVRTPAMPRPVTLTLPVEDVGVWERHEGMLVEVKAAGGQDLVVTDNYYLGRYGTLTLATEKQLQFTEAHAPDAAAYEAYLAQVLRAQIVLDDGVSAQNPGELPGRHGQPLSAGNTLRTGDTTPRIVGVLDQLVAGTEAANQTSYRVQPTEAVVFQGEARPTPESLAAELGSPDVKVVGANVLNLFTTLGSASFTTPLGNSMSGRGAEDEVERDRQLAKIVSTLVGMDADVYGLNEIQNNGFGADSALKMLVDAMNAKAGAGTYDYVKGPFQIGSGHTVAGAGTDAISVALVYNTRRVRPHGQAAAADVARYDAFNATYGSRVPVAQTFAPVGNDEAARQFTVVVNHFKSKGSVNDPDVGDGQGANNQARRRAAAQLATWLATNPTGAANTQTVLVGDFNAYAQEDPVKDLEASGFRKVSQGTSYLFQGLHGSLDHVFVSESLADRVGRVIKWRINADEPTVLDYNTNYKSAAQIAGYYSEAAYRSSDHNPVILGLSWRTPPDPEAGEDFELDTGGGAVQGNLAGGGATCRLDASPSSVSGPGSRPAGFTLPYGMLAFSASDCDEGGTVTLTLSYPDTLPAGAQYWKWGPTADNAEPHWFALPTQVEGRTARVTITDGGLGDGDLTRNGRVVDPGGIAVPLAVPGGTVAPVPSLAAWAQLALAGLLGGAAALRRRRRA</sequence>
<keyword evidence="1" id="KW-0472">Membrane</keyword>
<name>A0A1Y0ES63_9BURK</name>
<feature type="transmembrane region" description="Helical" evidence="1">
    <location>
        <begin position="997"/>
        <end position="1015"/>
    </location>
</feature>
<evidence type="ECO:0000259" key="2">
    <source>
        <dbReference type="Pfam" id="PF03372"/>
    </source>
</evidence>
<dbReference type="PANTHER" id="PTHR42834">
    <property type="entry name" value="ENDONUCLEASE/EXONUCLEASE/PHOSPHATASE FAMILY PROTEIN (AFU_ORTHOLOGUE AFUA_3G09210)"/>
    <property type="match status" value="1"/>
</dbReference>
<dbReference type="EMBL" id="CP021455">
    <property type="protein sequence ID" value="ARU06443.1"/>
    <property type="molecule type" value="Genomic_DNA"/>
</dbReference>
<dbReference type="GO" id="GO:0003824">
    <property type="term" value="F:catalytic activity"/>
    <property type="evidence" value="ECO:0007669"/>
    <property type="project" value="InterPro"/>
</dbReference>
<gene>
    <name evidence="3" type="ORF">CCO03_18850</name>
</gene>
<organism evidence="3 4">
    <name type="scientific">Comamonas serinivorans</name>
    <dbReference type="NCBI Taxonomy" id="1082851"/>
    <lineage>
        <taxon>Bacteria</taxon>
        <taxon>Pseudomonadati</taxon>
        <taxon>Pseudomonadota</taxon>
        <taxon>Betaproteobacteria</taxon>
        <taxon>Burkholderiales</taxon>
        <taxon>Comamonadaceae</taxon>
        <taxon>Comamonas</taxon>
    </lineage>
</organism>
<keyword evidence="1" id="KW-1133">Transmembrane helix</keyword>
<evidence type="ECO:0000313" key="3">
    <source>
        <dbReference type="EMBL" id="ARU06443.1"/>
    </source>
</evidence>
<dbReference type="SUPFAM" id="SSF56219">
    <property type="entry name" value="DNase I-like"/>
    <property type="match status" value="1"/>
</dbReference>
<accession>A0A1Y0ES63</accession>
<dbReference type="NCBIfam" id="NF033681">
    <property type="entry name" value="ExeM_NucH_DNase"/>
    <property type="match status" value="1"/>
</dbReference>
<keyword evidence="4" id="KW-1185">Reference proteome</keyword>
<protein>
    <recommendedName>
        <fullName evidence="2">Endonuclease/exonuclease/phosphatase domain-containing protein</fullName>
    </recommendedName>
</protein>
<dbReference type="Gene3D" id="3.60.10.10">
    <property type="entry name" value="Endonuclease/exonuclease/phosphatase"/>
    <property type="match status" value="1"/>
</dbReference>
<dbReference type="InterPro" id="IPR005135">
    <property type="entry name" value="Endo/exonuclease/phosphatase"/>
</dbReference>
<dbReference type="AlphaFoldDB" id="A0A1Y0ES63"/>
<reference evidence="3 4" key="1">
    <citation type="submission" date="2017-05" db="EMBL/GenBank/DDBJ databases">
        <authorList>
            <person name="Song R."/>
            <person name="Chenine A.L."/>
            <person name="Ruprecht R.M."/>
        </authorList>
    </citation>
    <scope>NUCLEOTIDE SEQUENCE [LARGE SCALE GENOMIC DNA]</scope>
    <source>
        <strain evidence="3 4">DSM 26136</strain>
    </source>
</reference>
<feature type="domain" description="Endonuclease/exonuclease/phosphatase" evidence="2">
    <location>
        <begin position="554"/>
        <end position="832"/>
    </location>
</feature>
<dbReference type="KEGG" id="cser:CCO03_18850"/>
<dbReference type="InterPro" id="IPR047971">
    <property type="entry name" value="ExeM-like"/>
</dbReference>
<dbReference type="NCBIfam" id="NF041766">
    <property type="entry name" value="choice_anch_U"/>
    <property type="match status" value="1"/>
</dbReference>
<dbReference type="InterPro" id="IPR036691">
    <property type="entry name" value="Endo/exonu/phosph_ase_sf"/>
</dbReference>
<dbReference type="PANTHER" id="PTHR42834:SF1">
    <property type="entry name" value="ENDONUCLEASE_EXONUCLEASE_PHOSPHATASE FAMILY PROTEIN (AFU_ORTHOLOGUE AFUA_3G09210)"/>
    <property type="match status" value="1"/>
</dbReference>
<dbReference type="Proteomes" id="UP000196138">
    <property type="component" value="Chromosome"/>
</dbReference>
<proteinExistence type="predicted"/>
<keyword evidence="1" id="KW-0812">Transmembrane</keyword>
<dbReference type="RefSeq" id="WP_087283595.1">
    <property type="nucleotide sequence ID" value="NZ_CP021455.1"/>
</dbReference>
<dbReference type="OrthoDB" id="9800417at2"/>